<evidence type="ECO:0000256" key="4">
    <source>
        <dbReference type="ARBA" id="ARBA00023136"/>
    </source>
</evidence>
<dbReference type="Pfam" id="PF01544">
    <property type="entry name" value="CorA"/>
    <property type="match status" value="1"/>
</dbReference>
<evidence type="ECO:0000256" key="3">
    <source>
        <dbReference type="ARBA" id="ARBA00022989"/>
    </source>
</evidence>
<name>A0A9P6GWJ7_9PLEO</name>
<reference evidence="7" key="1">
    <citation type="journal article" date="2020" name="Mol. Plant Microbe Interact.">
        <title>Genome Sequence of the Biocontrol Agent Coniothyrium minitans strain Conio (IMI 134523).</title>
        <authorList>
            <person name="Patel D."/>
            <person name="Shittu T.A."/>
            <person name="Baroncelli R."/>
            <person name="Muthumeenakshi S."/>
            <person name="Osborne T.H."/>
            <person name="Janganan T.K."/>
            <person name="Sreenivasaprasad S."/>
        </authorList>
    </citation>
    <scope>NUCLEOTIDE SEQUENCE</scope>
    <source>
        <strain evidence="7">Conio</strain>
    </source>
</reference>
<feature type="region of interest" description="Disordered" evidence="5">
    <location>
        <begin position="138"/>
        <end position="165"/>
    </location>
</feature>
<sequence>MRDIHSDSQWFSMYGKPLLNQIKPEHYHSPPRKTQLYPIRNDEKRQMAQGAICINHWVHSLPEHDKETDNSSDDSSSDHEYDTDTLQQLVIFWQCRFSHFQDEEKFAHEPILGQDPYQIEAAMEAATRTRTMSMSNVHPKSFTLPPPTPPPRFSRAGKGKNSATTQKNIEAWRESLRRSNMIVVFERSAVKHRNRRPIVIDELSTNMSSGSLLVNTTTMYTSNESIEDATGIHLIKEMIEGIFDCLNVYQRPENERIACKLWMYSKRFQIAKKKINTIDYLVGNIRTKFIDKGLGINFLSTLTSRLRIIADDVEEDLRKPVVEMIDLVYKSISINDARRSMEFNESLWRLSWVTFIFLPVNFLVGFFGMNGDLFADDPALKW</sequence>
<dbReference type="Gene3D" id="1.20.58.340">
    <property type="entry name" value="Magnesium transport protein CorA, transmembrane region"/>
    <property type="match status" value="1"/>
</dbReference>
<evidence type="ECO:0000313" key="8">
    <source>
        <dbReference type="Proteomes" id="UP000756921"/>
    </source>
</evidence>
<dbReference type="EMBL" id="WJXW01000001">
    <property type="protein sequence ID" value="KAF9741830.1"/>
    <property type="molecule type" value="Genomic_DNA"/>
</dbReference>
<dbReference type="Proteomes" id="UP000756921">
    <property type="component" value="Unassembled WGS sequence"/>
</dbReference>
<comment type="caution">
    <text evidence="7">The sequence shown here is derived from an EMBL/GenBank/DDBJ whole genome shotgun (WGS) entry which is preliminary data.</text>
</comment>
<dbReference type="GO" id="GO:0046873">
    <property type="term" value="F:metal ion transmembrane transporter activity"/>
    <property type="evidence" value="ECO:0007669"/>
    <property type="project" value="InterPro"/>
</dbReference>
<dbReference type="GO" id="GO:0016020">
    <property type="term" value="C:membrane"/>
    <property type="evidence" value="ECO:0007669"/>
    <property type="project" value="UniProtKB-SubCell"/>
</dbReference>
<evidence type="ECO:0000313" key="7">
    <source>
        <dbReference type="EMBL" id="KAF9741830.1"/>
    </source>
</evidence>
<dbReference type="InterPro" id="IPR002523">
    <property type="entry name" value="MgTranspt_CorA/ZnTranspt_ZntB"/>
</dbReference>
<evidence type="ECO:0000256" key="1">
    <source>
        <dbReference type="ARBA" id="ARBA00004141"/>
    </source>
</evidence>
<dbReference type="OrthoDB" id="195446at2759"/>
<keyword evidence="3 6" id="KW-1133">Transmembrane helix</keyword>
<accession>A0A9P6GWJ7</accession>
<comment type="subcellular location">
    <subcellularLocation>
        <location evidence="1">Membrane</location>
        <topology evidence="1">Multi-pass membrane protein</topology>
    </subcellularLocation>
</comment>
<keyword evidence="8" id="KW-1185">Reference proteome</keyword>
<dbReference type="SUPFAM" id="SSF144083">
    <property type="entry name" value="Magnesium transport protein CorA, transmembrane region"/>
    <property type="match status" value="1"/>
</dbReference>
<protein>
    <submittedName>
        <fullName evidence="7">Ankyrin repeat-containing protein</fullName>
    </submittedName>
</protein>
<organism evidence="7 8">
    <name type="scientific">Paraphaeosphaeria minitans</name>
    <dbReference type="NCBI Taxonomy" id="565426"/>
    <lineage>
        <taxon>Eukaryota</taxon>
        <taxon>Fungi</taxon>
        <taxon>Dikarya</taxon>
        <taxon>Ascomycota</taxon>
        <taxon>Pezizomycotina</taxon>
        <taxon>Dothideomycetes</taxon>
        <taxon>Pleosporomycetidae</taxon>
        <taxon>Pleosporales</taxon>
        <taxon>Massarineae</taxon>
        <taxon>Didymosphaeriaceae</taxon>
        <taxon>Paraphaeosphaeria</taxon>
    </lineage>
</organism>
<keyword evidence="2 6" id="KW-0812">Transmembrane</keyword>
<evidence type="ECO:0000256" key="5">
    <source>
        <dbReference type="SAM" id="MobiDB-lite"/>
    </source>
</evidence>
<gene>
    <name evidence="7" type="ORF">PMIN01_01369</name>
</gene>
<evidence type="ECO:0000256" key="6">
    <source>
        <dbReference type="SAM" id="Phobius"/>
    </source>
</evidence>
<dbReference type="InterPro" id="IPR045863">
    <property type="entry name" value="CorA_TM1_TM2"/>
</dbReference>
<keyword evidence="4 6" id="KW-0472">Membrane</keyword>
<proteinExistence type="predicted"/>
<evidence type="ECO:0000256" key="2">
    <source>
        <dbReference type="ARBA" id="ARBA00022692"/>
    </source>
</evidence>
<feature type="transmembrane region" description="Helical" evidence="6">
    <location>
        <begin position="347"/>
        <end position="369"/>
    </location>
</feature>
<dbReference type="AlphaFoldDB" id="A0A9P6GWJ7"/>